<reference evidence="3" key="1">
    <citation type="submission" date="2023-02" db="EMBL/GenBank/DDBJ databases">
        <authorList>
            <person name="Palmer J.M."/>
        </authorList>
    </citation>
    <scope>NUCLEOTIDE SEQUENCE</scope>
    <source>
        <strain evidence="3">FW57</strain>
    </source>
</reference>
<keyword evidence="4" id="KW-1185">Reference proteome</keyword>
<comment type="caution">
    <text evidence="3">The sequence shown here is derived from an EMBL/GenBank/DDBJ whole genome shotgun (WGS) entry which is preliminary data.</text>
</comment>
<gene>
    <name evidence="3" type="ORF">NEMBOFW57_000030</name>
</gene>
<feature type="compositionally biased region" description="Basic residues" evidence="2">
    <location>
        <begin position="61"/>
        <end position="71"/>
    </location>
</feature>
<organism evidence="3 4">
    <name type="scientific">Staphylotrichum longicolle</name>
    <dbReference type="NCBI Taxonomy" id="669026"/>
    <lineage>
        <taxon>Eukaryota</taxon>
        <taxon>Fungi</taxon>
        <taxon>Dikarya</taxon>
        <taxon>Ascomycota</taxon>
        <taxon>Pezizomycotina</taxon>
        <taxon>Sordariomycetes</taxon>
        <taxon>Sordariomycetidae</taxon>
        <taxon>Sordariales</taxon>
        <taxon>Chaetomiaceae</taxon>
        <taxon>Staphylotrichum</taxon>
    </lineage>
</organism>
<dbReference type="AlphaFoldDB" id="A0AAD4EYG7"/>
<evidence type="ECO:0000256" key="2">
    <source>
        <dbReference type="SAM" id="MobiDB-lite"/>
    </source>
</evidence>
<evidence type="ECO:0000313" key="3">
    <source>
        <dbReference type="EMBL" id="KAG7290038.1"/>
    </source>
</evidence>
<evidence type="ECO:0000256" key="1">
    <source>
        <dbReference type="SAM" id="Coils"/>
    </source>
</evidence>
<keyword evidence="1" id="KW-0175">Coiled coil</keyword>
<feature type="coiled-coil region" evidence="1">
    <location>
        <begin position="304"/>
        <end position="359"/>
    </location>
</feature>
<feature type="region of interest" description="Disordered" evidence="2">
    <location>
        <begin position="1"/>
        <end position="92"/>
    </location>
</feature>
<dbReference type="EMBL" id="JAHCVI010000001">
    <property type="protein sequence ID" value="KAG7290038.1"/>
    <property type="molecule type" value="Genomic_DNA"/>
</dbReference>
<name>A0AAD4EYG7_9PEZI</name>
<feature type="region of interest" description="Disordered" evidence="2">
    <location>
        <begin position="875"/>
        <end position="898"/>
    </location>
</feature>
<accession>A0AAD4EYG7</accession>
<evidence type="ECO:0000313" key="4">
    <source>
        <dbReference type="Proteomes" id="UP001197093"/>
    </source>
</evidence>
<feature type="region of interest" description="Disordered" evidence="2">
    <location>
        <begin position="125"/>
        <end position="163"/>
    </location>
</feature>
<proteinExistence type="predicted"/>
<protein>
    <recommendedName>
        <fullName evidence="5">NACHT domain-containing protein</fullName>
    </recommendedName>
</protein>
<sequence length="1106" mass="122031">MPSSRRPRGSPSTNKTSKVPPEILHQLGRAVLSYSLKKLSEQQQQPKHPSPSAARDQQPSRSRRSSSRSKARAASSGTTGTKRGASRDGIPRSDSDNLHALISQLAVGVCAFGIRHLVRRRREAKREAKREAAAAAAAARPPPPPPIPVARGMQGGNGSNGPVAVDAELSAALETVTRELRGATESIRRLAHAANPAAHRECAVREALVRDAERLTGSLANVEAMCQSASGITAGNRDAVAVYEGFQTVAAALLASQTAADDPAVLSLAQKCQELSRELVRSSKRLQTKTPGSRRDALRVAWRALMDKGELESLEKRLERYRQELATRLTFIMTTGDDLQRLRQELLSLSQTVQLLSLDPVTGSALRDSHDATAERMTNLISDIITAKGKAEKEQRILTRLAFSGIRRRENAIEPARAGSYRWLLYPPPAPSPAEMPGSGQSRLFMKEESGRLVAADLEDAANEKLKALWEFKQAVETAQSLHAQGEPGELHAQTRERFLTWLESGSGMFCISGKPGSGKSTMMRFLVGEKRTVDRLKAWAAEKELTLRACPELMPAIFPQAWDADPDRPPLQLPDSEFLLSELEEAFLHGVFLWLHLALRQLAQGIGCQYSVPQLAEMLRRLPPDVSEMFQKMLDKVLARPDHFRVAPTLLCLSNPELSKGIGRYVMWFAILDGVLDGSVWPDDLMKNPPSRYSRGGIEKHLSRVEARLRGRCEDFIDIRGNPDGDLPSPLLRYVEFAHRNLRDFLVKGHIVCQLYKATEWSPSRLSPKLADLNRYLGLVLLELVPSIARRRAVVDGLVDDCYHSESVSAPELEWLMRLILASKCKVDDAVEGILQRYCSILALRADPMINQLGVGSLLYFKASTDFFHSSAGDPTLDTYEDDDPEPAQRPLRRGGGPDPLGLARALLQKGASPNAKIESIELLAWHGSCWAPWAVTLLCLAEVIRKGELLDGCLLDAMELYLSHGADSTVCFVGRYLPGHKLKPLPVWRLGAGVYFSAQMKDPVRDLLGDQLVDSWHYLTLSQLLDLVADHHPKKKKTVADLLYARFAVGGFEPRTDIGKLELAQLGTSYFFVSMIVSEQELAAVRVPDEARSRLLPAQQVPIL</sequence>
<dbReference type="Proteomes" id="UP001197093">
    <property type="component" value="Unassembled WGS sequence"/>
</dbReference>
<dbReference type="PANTHER" id="PTHR10039">
    <property type="entry name" value="AMELOGENIN"/>
    <property type="match status" value="1"/>
</dbReference>
<dbReference type="PANTHER" id="PTHR10039:SF5">
    <property type="entry name" value="NACHT DOMAIN-CONTAINING PROTEIN"/>
    <property type="match status" value="1"/>
</dbReference>
<evidence type="ECO:0008006" key="5">
    <source>
        <dbReference type="Google" id="ProtNLM"/>
    </source>
</evidence>